<organism evidence="4 5">
    <name type="scientific">Litoribacter ruber</name>
    <dbReference type="NCBI Taxonomy" id="702568"/>
    <lineage>
        <taxon>Bacteria</taxon>
        <taxon>Pseudomonadati</taxon>
        <taxon>Bacteroidota</taxon>
        <taxon>Cytophagia</taxon>
        <taxon>Cytophagales</taxon>
        <taxon>Cyclobacteriaceae</taxon>
        <taxon>Litoribacter</taxon>
    </lineage>
</organism>
<proteinExistence type="predicted"/>
<evidence type="ECO:0000256" key="1">
    <source>
        <dbReference type="ARBA" id="ARBA00022729"/>
    </source>
</evidence>
<dbReference type="EMBL" id="JAHCMY010000018">
    <property type="protein sequence ID" value="MBS9525724.1"/>
    <property type="molecule type" value="Genomic_DNA"/>
</dbReference>
<evidence type="ECO:0000259" key="3">
    <source>
        <dbReference type="Pfam" id="PF18676"/>
    </source>
</evidence>
<feature type="non-terminal residue" evidence="4">
    <location>
        <position position="1207"/>
    </location>
</feature>
<keyword evidence="5" id="KW-1185">Reference proteome</keyword>
<dbReference type="Pfam" id="PF13205">
    <property type="entry name" value="Big_5"/>
    <property type="match status" value="1"/>
</dbReference>
<dbReference type="SUPFAM" id="SSF49313">
    <property type="entry name" value="Cadherin-like"/>
    <property type="match status" value="1"/>
</dbReference>
<feature type="domain" description="MBG" evidence="3">
    <location>
        <begin position="1158"/>
        <end position="1207"/>
    </location>
</feature>
<dbReference type="RefSeq" id="WP_213946585.1">
    <property type="nucleotide sequence ID" value="NZ_JAHCMY010000018.1"/>
</dbReference>
<accession>A0AAP2G272</accession>
<evidence type="ECO:0000259" key="2">
    <source>
        <dbReference type="Pfam" id="PF13205"/>
    </source>
</evidence>
<gene>
    <name evidence="4" type="ORF">KI659_17020</name>
</gene>
<dbReference type="InterPro" id="IPR041286">
    <property type="entry name" value="MBG_2"/>
</dbReference>
<feature type="domain" description="MBG" evidence="3">
    <location>
        <begin position="1079"/>
        <end position="1151"/>
    </location>
</feature>
<feature type="domain" description="MBG" evidence="3">
    <location>
        <begin position="1000"/>
        <end position="1069"/>
    </location>
</feature>
<evidence type="ECO:0000313" key="4">
    <source>
        <dbReference type="EMBL" id="MBS9525724.1"/>
    </source>
</evidence>
<keyword evidence="1" id="KW-0732">Signal</keyword>
<dbReference type="Pfam" id="PF18676">
    <property type="entry name" value="MBG_2"/>
    <property type="match status" value="4"/>
</dbReference>
<feature type="domain" description="MBG" evidence="3">
    <location>
        <begin position="921"/>
        <end position="993"/>
    </location>
</feature>
<dbReference type="InterPro" id="IPR011042">
    <property type="entry name" value="6-blade_b-propeller_TolB-like"/>
</dbReference>
<protein>
    <submittedName>
        <fullName evidence="4">Ig-like domain-containing protein</fullName>
    </submittedName>
</protein>
<dbReference type="InterPro" id="IPR032812">
    <property type="entry name" value="SbsA_Ig"/>
</dbReference>
<comment type="caution">
    <text evidence="4">The sequence shown here is derived from an EMBL/GenBank/DDBJ whole genome shotgun (WGS) entry which is preliminary data.</text>
</comment>
<dbReference type="GO" id="GO:0005509">
    <property type="term" value="F:calcium ion binding"/>
    <property type="evidence" value="ECO:0007669"/>
    <property type="project" value="InterPro"/>
</dbReference>
<sequence>MKKLYLFTFVLLITLVPYRGYSDRDPSPFDSPQLEERYTWDFNQPATLSSENGWPWKTKALIDIGGVRYKFHGGINGDLTNQNSGGNYNSPSLRKEGGGTESLIIEREDGQPFKFYGLWLKNQSIYDPVFYPPPFVTMRFYDKNNHEIQGETVQSDIENHTQIISKDLTVKRITIQFTGVLYYWLDDFIVGQAMSSVSLPTVSTSGPTEITGTSARFGGNVSNDGGAPIIERGFVWHTSAEPTTSHNKVQVGSATGTFSQVITGLNAGSTYYLRSYAINEAGISYGNQVTFTLPAAPVISSEPITEIGYGQPYTYGVVATQEGDLETILTPSSLPEWLEFNAEGQNKAVQIGDLPINASIMSVAGDDNGNIYAYDSNGGKIHQIKPDGTTSIWKDGLLTGSVFALHITGGYLYIPRYNNSSQSITRVPLNNPNAPEELFASINGGAMGLTDLDGYIYAASYQSHVIHKININDKSKEIYLDNGFQSPWGVEFDHEQNLLIAEWGRRNIVKYDGNTTITVISGLPANPASIRISQRGEYYIALYGGGVRKYNKDFSSFETVSVSASDFPISASLTSTGALVYANYSTNKIFRLQTGAVLTGTPDKSHVGEHPVVLTATNSAGSTDQQFTIKVLDRNPPKITKRFPTQNMNEVELQPTLSLEFDEDIFLGESGTLNLYQGESILQSFEIGNDFQKFEIYGNRLDIQLTENLPMATQISVDISKGLIKDEHGNEFEGFTANSGAWGFSTMSKFEQHIEFPTLDPVTYGVGTINLGPEKTDRGLPITYSAETSGILEISGNKATILKVGNTKIIASQNGDDKNLPAASKENTLSVLPKPLTIRAFQLEKNYGSLLELEGTEYEAEGLVKGDNIQTIKLRSSGQDPKAGVENSPYPLIAENAEGTGLENYDITYEDGEIKVLPIPLTISVGMYEKTYGQNDPKFSPSYSGFVNDETEDNLDGSIVVQRNEGEDVNKYLITPSGVSSTNYTIQFQNGMLGIAPSKLTVRALKANKIYGEADPTFQVAFEGFQFEDGENSMGGNLKFDRQPGENVDKYIITPSGFSNFNYLIDYETEYLQINPAPLTIKADKKSKVYGQENPELTFQYIGLVNDDTQTEDLPVISTDAQKGSSVGFYDIMLADAKDKNYDITLEDAKLEVTKALLTIKADKKSKVYGQENPELTFEYIGLVNDDTQTEEVPVITTDAKVGSNVG</sequence>
<name>A0AAP2G272_9BACT</name>
<dbReference type="Gene3D" id="2.120.10.30">
    <property type="entry name" value="TolB, C-terminal domain"/>
    <property type="match status" value="1"/>
</dbReference>
<feature type="domain" description="SbsA Ig-like" evidence="2">
    <location>
        <begin position="633"/>
        <end position="746"/>
    </location>
</feature>
<dbReference type="Proteomes" id="UP001319104">
    <property type="component" value="Unassembled WGS sequence"/>
</dbReference>
<dbReference type="Gene3D" id="3.30.160.710">
    <property type="match status" value="2"/>
</dbReference>
<dbReference type="AlphaFoldDB" id="A0AAP2G272"/>
<evidence type="ECO:0000313" key="5">
    <source>
        <dbReference type="Proteomes" id="UP001319104"/>
    </source>
</evidence>
<dbReference type="InterPro" id="IPR015919">
    <property type="entry name" value="Cadherin-like_sf"/>
</dbReference>
<dbReference type="GO" id="GO:0016020">
    <property type="term" value="C:membrane"/>
    <property type="evidence" value="ECO:0007669"/>
    <property type="project" value="InterPro"/>
</dbReference>
<reference evidence="4 5" key="1">
    <citation type="submission" date="2021-05" db="EMBL/GenBank/DDBJ databases">
        <authorList>
            <person name="Zhang Z.D."/>
            <person name="Osman G."/>
        </authorList>
    </citation>
    <scope>NUCLEOTIDE SEQUENCE [LARGE SCALE GENOMIC DNA]</scope>
    <source>
        <strain evidence="4 5">KCTC 32217</strain>
    </source>
</reference>
<dbReference type="SUPFAM" id="SSF101898">
    <property type="entry name" value="NHL repeat"/>
    <property type="match status" value="1"/>
</dbReference>